<dbReference type="InterPro" id="IPR016040">
    <property type="entry name" value="NAD(P)-bd_dom"/>
</dbReference>
<gene>
    <name evidence="3" type="ORF">ACFOLH_06150</name>
</gene>
<dbReference type="SUPFAM" id="SSF51735">
    <property type="entry name" value="NAD(P)-binding Rossmann-fold domains"/>
    <property type="match status" value="1"/>
</dbReference>
<reference evidence="4" key="1">
    <citation type="journal article" date="2019" name="Int. J. Syst. Evol. Microbiol.">
        <title>The Global Catalogue of Microorganisms (GCM) 10K type strain sequencing project: providing services to taxonomists for standard genome sequencing and annotation.</title>
        <authorList>
            <consortium name="The Broad Institute Genomics Platform"/>
            <consortium name="The Broad Institute Genome Sequencing Center for Infectious Disease"/>
            <person name="Wu L."/>
            <person name="Ma J."/>
        </authorList>
    </citation>
    <scope>NUCLEOTIDE SEQUENCE [LARGE SCALE GENOMIC DNA]</scope>
    <source>
        <strain evidence="4">NCAIM B.02333</strain>
    </source>
</reference>
<dbReference type="Gene3D" id="3.90.25.10">
    <property type="entry name" value="UDP-galactose 4-epimerase, domain 1"/>
    <property type="match status" value="1"/>
</dbReference>
<dbReference type="InterPro" id="IPR051604">
    <property type="entry name" value="Ergot_Alk_Oxidoreductase"/>
</dbReference>
<comment type="caution">
    <text evidence="3">The sequence shown here is derived from an EMBL/GenBank/DDBJ whole genome shotgun (WGS) entry which is preliminary data.</text>
</comment>
<sequence length="318" mass="33642">MPELGTVLVTGATGDIGTLLVHELVQAGVPLRVLVRRPDQVEDHRRRGIDASLGSLDDPGAVRRAMTGVSQLFLLAPNGPEQHTWDRTAIDAAAATGVEHVVRVSTSDASPTSAIPWARDHARADDHLSRSGLSWTRLAPGAFTKNLLVEAAAIRRGWLPQTTGHGATAWVDVSDIAAVAARVLTGPGLQGGAGDQGRTYTLTQDRPLSYPEVAEILTTTLGHRVRYLHLPAPVFYAGLRLAGTPRWMARGLVRQFVDVVRRGHDGGRVTSTDVPDLLGRPATTVADFARAHRARLSPAGRGPAAGQLVTAGGQRGAS</sequence>
<dbReference type="InterPro" id="IPR036291">
    <property type="entry name" value="NAD(P)-bd_dom_sf"/>
</dbReference>
<dbReference type="Gene3D" id="3.40.50.720">
    <property type="entry name" value="NAD(P)-binding Rossmann-like Domain"/>
    <property type="match status" value="1"/>
</dbReference>
<evidence type="ECO:0000313" key="4">
    <source>
        <dbReference type="Proteomes" id="UP001595685"/>
    </source>
</evidence>
<feature type="domain" description="NAD(P)-binding" evidence="2">
    <location>
        <begin position="11"/>
        <end position="185"/>
    </location>
</feature>
<organism evidence="3 4">
    <name type="scientific">Aquipuribacter hungaricus</name>
    <dbReference type="NCBI Taxonomy" id="545624"/>
    <lineage>
        <taxon>Bacteria</taxon>
        <taxon>Bacillati</taxon>
        <taxon>Actinomycetota</taxon>
        <taxon>Actinomycetes</taxon>
        <taxon>Micrococcales</taxon>
        <taxon>Intrasporangiaceae</taxon>
        <taxon>Aquipuribacter</taxon>
    </lineage>
</organism>
<dbReference type="PANTHER" id="PTHR43162:SF1">
    <property type="entry name" value="PRESTALK A DIFFERENTIATION PROTEIN A"/>
    <property type="match status" value="1"/>
</dbReference>
<accession>A0ABV7WDQ7</accession>
<proteinExistence type="predicted"/>
<name>A0ABV7WDQ7_9MICO</name>
<dbReference type="Proteomes" id="UP001595685">
    <property type="component" value="Unassembled WGS sequence"/>
</dbReference>
<dbReference type="EMBL" id="JBHRWW010000003">
    <property type="protein sequence ID" value="MFC3687920.1"/>
    <property type="molecule type" value="Genomic_DNA"/>
</dbReference>
<evidence type="ECO:0000313" key="3">
    <source>
        <dbReference type="EMBL" id="MFC3687920.1"/>
    </source>
</evidence>
<keyword evidence="4" id="KW-1185">Reference proteome</keyword>
<evidence type="ECO:0000256" key="1">
    <source>
        <dbReference type="SAM" id="MobiDB-lite"/>
    </source>
</evidence>
<evidence type="ECO:0000259" key="2">
    <source>
        <dbReference type="Pfam" id="PF13460"/>
    </source>
</evidence>
<feature type="region of interest" description="Disordered" evidence="1">
    <location>
        <begin position="297"/>
        <end position="318"/>
    </location>
</feature>
<protein>
    <submittedName>
        <fullName evidence="3">NAD(P)H-binding protein</fullName>
    </submittedName>
</protein>
<dbReference type="RefSeq" id="WP_340291183.1">
    <property type="nucleotide sequence ID" value="NZ_JBBEOI010000033.1"/>
</dbReference>
<dbReference type="Pfam" id="PF13460">
    <property type="entry name" value="NAD_binding_10"/>
    <property type="match status" value="1"/>
</dbReference>
<dbReference type="PANTHER" id="PTHR43162">
    <property type="match status" value="1"/>
</dbReference>